<protein>
    <submittedName>
        <fullName evidence="3">Helicase</fullName>
    </submittedName>
</protein>
<comment type="caution">
    <text evidence="3">The sequence shown here is derived from an EMBL/GenBank/DDBJ whole genome shotgun (WGS) entry which is preliminary data.</text>
</comment>
<dbReference type="Gene3D" id="3.40.50.300">
    <property type="entry name" value="P-loop containing nucleotide triphosphate hydrolases"/>
    <property type="match status" value="2"/>
</dbReference>
<dbReference type="InterPro" id="IPR052933">
    <property type="entry name" value="DNA_Protect_Modify"/>
</dbReference>
<dbReference type="Gene3D" id="3.40.50.150">
    <property type="entry name" value="Vaccinia Virus protein VP39"/>
    <property type="match status" value="1"/>
</dbReference>
<feature type="compositionally biased region" description="Polar residues" evidence="1">
    <location>
        <begin position="1936"/>
        <end position="1946"/>
    </location>
</feature>
<proteinExistence type="predicted"/>
<dbReference type="Proteomes" id="UP000582646">
    <property type="component" value="Unassembled WGS sequence"/>
</dbReference>
<evidence type="ECO:0000313" key="3">
    <source>
        <dbReference type="EMBL" id="NKY19459.1"/>
    </source>
</evidence>
<dbReference type="GO" id="GO:0004386">
    <property type="term" value="F:helicase activity"/>
    <property type="evidence" value="ECO:0007669"/>
    <property type="project" value="UniProtKB-KW"/>
</dbReference>
<keyword evidence="3" id="KW-0067">ATP-binding</keyword>
<dbReference type="PROSITE" id="PS51194">
    <property type="entry name" value="HELICASE_CTER"/>
    <property type="match status" value="1"/>
</dbReference>
<feature type="region of interest" description="Disordered" evidence="1">
    <location>
        <begin position="1"/>
        <end position="42"/>
    </location>
</feature>
<organism evidence="3 4">
    <name type="scientific">Tsukamurella spumae</name>
    <dbReference type="NCBI Taxonomy" id="44753"/>
    <lineage>
        <taxon>Bacteria</taxon>
        <taxon>Bacillati</taxon>
        <taxon>Actinomycetota</taxon>
        <taxon>Actinomycetes</taxon>
        <taxon>Mycobacteriales</taxon>
        <taxon>Tsukamurellaceae</taxon>
        <taxon>Tsukamurella</taxon>
    </lineage>
</organism>
<accession>A0A846X570</accession>
<feature type="region of interest" description="Disordered" evidence="1">
    <location>
        <begin position="60"/>
        <end position="81"/>
    </location>
</feature>
<name>A0A846X570_9ACTN</name>
<dbReference type="InterPro" id="IPR001650">
    <property type="entry name" value="Helicase_C-like"/>
</dbReference>
<keyword evidence="3" id="KW-0378">Hydrolase</keyword>
<feature type="domain" description="Helicase C-terminal" evidence="2">
    <location>
        <begin position="1384"/>
        <end position="1546"/>
    </location>
</feature>
<dbReference type="Pfam" id="PF00271">
    <property type="entry name" value="Helicase_C"/>
    <property type="match status" value="1"/>
</dbReference>
<sequence>MIDPGGTPLPPSSKKTAAQDVHRRVDQSEMGVPLSKWSTTRVEPAMRPDGSITYVAADYSAPENEPTDPAPAAQVEAEAAPEEPRIVVEPVDYVPTGAVTVPSGQRARVEANLAALRVVQRCEAEERYATAEEQDVLAAWSGWGAMPGMFAEDNEFFARERAVLRELVDDRAYRAARASTLNAHYTDPSIARHMWSAMLEAGFTDGRVLEPGCGSGNFLGFAPKAAVTVGVELDPTTAQIAHLLRPSAQIRAEGFEVTRLPDGAFTLAIGNVPFGDFTVTDPIHNSARHQIHNYFINKSIALTAEGGYVALLTSKGTMDAAGPKARAAREAMHAQADLIGAVRLPTGAFRRVAGTDVVTDALIFRRREAGAEIPAAPAWLDSTLLEVENDEGRTVELPVNRYFQEHPENVIGELTAAHGLYRNDELVVRSPHGPEQTAATLGSRLRAMVEEAKDRGLGLTATAESVRANEVSTSAGLSTSQELHRDVGDVPIGRVWFNEALGVFERRGLAGAEPLKVPKSRIAETRQLVQMRELAEKAITTQRDGASTVAEKEQVRRDLNALYDRYVKDYGAINRFKLQGGRERTDSEQQERYAKFEAEWRERNADEQGWSYAGELPEKVADELLERSWEATPKSARQTHLECLRGDPSIAALLALEHFEADEDAGTVKVSKAAIFTRDVVAPPLKATRADSPDQALTIALEENPNRIDLDRIAQLRGLDGPAQAREDLGDLVYTDIDNPDELVLATRLLSGDMRAKADRGRAQLEADPTNEDLARSVAAVQAAVPETIPAARIKVKIGAPWVSPADYQQFTSEVFGAPSNIEYVGGAWSVQCMGSRDTPKMRTEFGADNADRRKALSAVDLFELLLNQKSIKVENTAKDMKDHGLPAVDMEATTLAQVQAGKIQDEFRRWIWEDPDRKERLVTEWNRRLNTLVPTTYDGAHLTLDGVSEAFTPHPYQRDAVARIVSEPSVLLDHVVGAGKTGSMFMGAMELRRRGLVRQPWIVVPTHLIEQMGREAKQWYPAANILVGYKGMNDEARKLFVAQSAASDWDFVIIPSSVFEKISVHPDRRRDYIQNQLDELGRAEPSTTAGIKRLEKARNTLKAKLETALSDAKKTKAIVHFEESGCDYLLVDEAHGYKNLSRQCSLDELALEKGSAKADDLALKLELLRDRQQDQARAEGRHLEPGTERVATFATGTPIANSMSEMWVMQRYLRPDLLAQAGVLELSAWAATFTRTEPMILPNISGTKLQVVEKIAKFNNPDQLVQMASIFADVVTRDQVPVRLPKIKGGKRQVITTVPGIDVKDFIADFNYRIEHLDPRRADIDNQLKVLSDGRNVALDPRLANLDPDPGNTRADAVAAQIARIYHENKDRQYRESNDPDAPIAPITGAAQIVFCDRGTPKKGAWSVYEGLRDAAVALGVPREKIAFIHEAIKPSQRLKMQADVRAGRIAVLIGSTEKMGTGLNVQDRLIAEHHMDVPWRPADLEQREGRLIRQGNQNDEVEILNYVTEGTTDTVMWSKIETKAGYIAQMKRGGTGLDEIEDVGEITLAEEAAAAKAIASGDPRFLRAAELENEAKKLEALASAHADSRSHARWVVKANSAAIPRLQTRLDQLRPIVASIPQWVEDGKPMTVLVGKDRKAFTERKDRGRAFLEVCRAAYMQMKTPEARVPVAAFPSGVWVEARRRFSESSLVLEFRMPPDNASADTEIAVGISSLWPSAAGPNKDADAKAASEGQAANGLLTRLENVYEKIEEKPYSIQRDLDERAAEIAIQEPRMDVPFEHQDALNAARIELTQIRLDMDAAKNTPEAIAAEVAAQERLRAAGREPGWSLHLNPTEALVQEAGVLNKHEYIQNQLATMRAAAREYALTAPAATAVIDENPEQSPFAPIVGRTVDLSAPDAREQLDEVARDLAEQQAQRALPGWIKQAGAPANGRTSKPGSTPQARKAGGSGIDGPDGLER</sequence>
<dbReference type="SUPFAM" id="SSF53335">
    <property type="entry name" value="S-adenosyl-L-methionine-dependent methyltransferases"/>
    <property type="match status" value="1"/>
</dbReference>
<dbReference type="PANTHER" id="PTHR41313">
    <property type="entry name" value="ADENINE-SPECIFIC METHYLTRANSFERASE"/>
    <property type="match status" value="1"/>
</dbReference>
<reference evidence="3 4" key="1">
    <citation type="submission" date="2020-04" db="EMBL/GenBank/DDBJ databases">
        <title>MicrobeNet Type strains.</title>
        <authorList>
            <person name="Nicholson A.C."/>
        </authorList>
    </citation>
    <scope>NUCLEOTIDE SEQUENCE [LARGE SCALE GENOMIC DNA]</scope>
    <source>
        <strain evidence="3 4">DSM 44113</strain>
    </source>
</reference>
<dbReference type="SMART" id="SM00490">
    <property type="entry name" value="HELICc"/>
    <property type="match status" value="1"/>
</dbReference>
<keyword evidence="3" id="KW-0547">Nucleotide-binding</keyword>
<evidence type="ECO:0000256" key="1">
    <source>
        <dbReference type="SAM" id="MobiDB-lite"/>
    </source>
</evidence>
<dbReference type="InterPro" id="IPR027417">
    <property type="entry name" value="P-loop_NTPase"/>
</dbReference>
<evidence type="ECO:0000313" key="4">
    <source>
        <dbReference type="Proteomes" id="UP000582646"/>
    </source>
</evidence>
<dbReference type="CDD" id="cd02440">
    <property type="entry name" value="AdoMet_MTases"/>
    <property type="match status" value="1"/>
</dbReference>
<dbReference type="RefSeq" id="WP_168546456.1">
    <property type="nucleotide sequence ID" value="NZ_BAAAKS010000044.1"/>
</dbReference>
<dbReference type="InterPro" id="IPR014001">
    <property type="entry name" value="Helicase_ATP-bd"/>
</dbReference>
<dbReference type="PANTHER" id="PTHR41313:SF1">
    <property type="entry name" value="DNA METHYLASE ADENINE-SPECIFIC DOMAIN-CONTAINING PROTEIN"/>
    <property type="match status" value="1"/>
</dbReference>
<dbReference type="SMART" id="SM00487">
    <property type="entry name" value="DEXDc"/>
    <property type="match status" value="1"/>
</dbReference>
<keyword evidence="3" id="KW-0347">Helicase</keyword>
<dbReference type="InterPro" id="IPR029063">
    <property type="entry name" value="SAM-dependent_MTases_sf"/>
</dbReference>
<feature type="region of interest" description="Disordered" evidence="1">
    <location>
        <begin position="1922"/>
        <end position="1963"/>
    </location>
</feature>
<dbReference type="SUPFAM" id="SSF52540">
    <property type="entry name" value="P-loop containing nucleoside triphosphate hydrolases"/>
    <property type="match status" value="2"/>
</dbReference>
<dbReference type="EMBL" id="JAAXOQ010000018">
    <property type="protein sequence ID" value="NKY19459.1"/>
    <property type="molecule type" value="Genomic_DNA"/>
</dbReference>
<keyword evidence="4" id="KW-1185">Reference proteome</keyword>
<evidence type="ECO:0000259" key="2">
    <source>
        <dbReference type="PROSITE" id="PS51194"/>
    </source>
</evidence>
<gene>
    <name evidence="3" type="ORF">HF999_13920</name>
</gene>